<keyword evidence="3" id="KW-0648">Protein biosynthesis</keyword>
<keyword evidence="3" id="KW-0396">Initiation factor</keyword>
<feature type="non-terminal residue" evidence="3">
    <location>
        <position position="1"/>
    </location>
</feature>
<feature type="domain" description="S1-like" evidence="2">
    <location>
        <begin position="13"/>
        <end position="97"/>
    </location>
</feature>
<gene>
    <name evidence="3" type="ORF">B1A_16568</name>
</gene>
<dbReference type="InterPro" id="IPR012340">
    <property type="entry name" value="NA-bd_OB-fold"/>
</dbReference>
<evidence type="ECO:0000313" key="3">
    <source>
        <dbReference type="EMBL" id="EQD40140.1"/>
    </source>
</evidence>
<evidence type="ECO:0000256" key="1">
    <source>
        <dbReference type="SAM" id="MobiDB-lite"/>
    </source>
</evidence>
<dbReference type="GO" id="GO:0003743">
    <property type="term" value="F:translation initiation factor activity"/>
    <property type="evidence" value="ECO:0007669"/>
    <property type="project" value="UniProtKB-KW"/>
</dbReference>
<accession>T1AE40</accession>
<evidence type="ECO:0000259" key="2">
    <source>
        <dbReference type="PROSITE" id="PS50832"/>
    </source>
</evidence>
<dbReference type="Pfam" id="PF01176">
    <property type="entry name" value="eIF-1a"/>
    <property type="match status" value="1"/>
</dbReference>
<dbReference type="SMART" id="SM00652">
    <property type="entry name" value="eIF1a"/>
    <property type="match status" value="1"/>
</dbReference>
<comment type="caution">
    <text evidence="3">The sequence shown here is derived from an EMBL/GenBank/DDBJ whole genome shotgun (WGS) entry which is preliminary data.</text>
</comment>
<reference evidence="3" key="2">
    <citation type="journal article" date="2014" name="ISME J.">
        <title>Microbial stratification in low pH oxic and suboxic macroscopic growths along an acid mine drainage.</title>
        <authorList>
            <person name="Mendez-Garcia C."/>
            <person name="Mesa V."/>
            <person name="Sprenger R.R."/>
            <person name="Richter M."/>
            <person name="Diez M.S."/>
            <person name="Solano J."/>
            <person name="Bargiela R."/>
            <person name="Golyshina O.V."/>
            <person name="Manteca A."/>
            <person name="Ramos J.L."/>
            <person name="Gallego J.R."/>
            <person name="Llorente I."/>
            <person name="Martins Dos Santos V.A."/>
            <person name="Jensen O.N."/>
            <person name="Pelaez A.I."/>
            <person name="Sanchez J."/>
            <person name="Ferrer M."/>
        </authorList>
    </citation>
    <scope>NUCLEOTIDE SEQUENCE</scope>
</reference>
<dbReference type="AlphaFoldDB" id="T1AE40"/>
<dbReference type="InterPro" id="IPR006196">
    <property type="entry name" value="RNA-binding_domain_S1_IF1"/>
</dbReference>
<reference evidence="3" key="1">
    <citation type="submission" date="2013-08" db="EMBL/GenBank/DDBJ databases">
        <authorList>
            <person name="Mendez C."/>
            <person name="Richter M."/>
            <person name="Ferrer M."/>
            <person name="Sanchez J."/>
        </authorList>
    </citation>
    <scope>NUCLEOTIDE SEQUENCE</scope>
</reference>
<dbReference type="EMBL" id="AUZX01012179">
    <property type="protein sequence ID" value="EQD40140.1"/>
    <property type="molecule type" value="Genomic_DNA"/>
</dbReference>
<dbReference type="NCBIfam" id="NF003084">
    <property type="entry name" value="PRK04012.1-3"/>
    <property type="match status" value="1"/>
</dbReference>
<organism evidence="3">
    <name type="scientific">mine drainage metagenome</name>
    <dbReference type="NCBI Taxonomy" id="410659"/>
    <lineage>
        <taxon>unclassified sequences</taxon>
        <taxon>metagenomes</taxon>
        <taxon>ecological metagenomes</taxon>
    </lineage>
</organism>
<dbReference type="Gene3D" id="2.40.50.140">
    <property type="entry name" value="Nucleic acid-binding proteins"/>
    <property type="match status" value="1"/>
</dbReference>
<dbReference type="InterPro" id="IPR001253">
    <property type="entry name" value="TIF_eIF-1A"/>
</dbReference>
<proteinExistence type="inferred from homology"/>
<dbReference type="SUPFAM" id="SSF50249">
    <property type="entry name" value="Nucleic acid-binding proteins"/>
    <property type="match status" value="1"/>
</dbReference>
<dbReference type="PANTHER" id="PTHR21668">
    <property type="entry name" value="EIF-1A"/>
    <property type="match status" value="1"/>
</dbReference>
<sequence length="111" mass="12676">CIGYNRGFGQSGGKKKGPGEEVESALMVPRNGEVLGRVTKISGASRFVIMCMDKKERTCSIPGRYRRRFWIKVNDVVLVKPWAVQGDEKGDIIWRYSLMDINRLKDRKLID</sequence>
<dbReference type="GO" id="GO:0003723">
    <property type="term" value="F:RNA binding"/>
    <property type="evidence" value="ECO:0007669"/>
    <property type="project" value="InterPro"/>
</dbReference>
<dbReference type="PROSITE" id="PS50832">
    <property type="entry name" value="S1_IF1_TYPE"/>
    <property type="match status" value="1"/>
</dbReference>
<feature type="region of interest" description="Disordered" evidence="1">
    <location>
        <begin position="1"/>
        <end position="21"/>
    </location>
</feature>
<dbReference type="CDD" id="cd05793">
    <property type="entry name" value="S1_IF1A"/>
    <property type="match status" value="1"/>
</dbReference>
<protein>
    <submittedName>
        <fullName evidence="3">Translation initiation factor 1A (EIF-1A)</fullName>
    </submittedName>
</protein>
<name>T1AE40_9ZZZZ</name>
<dbReference type="HAMAP" id="MF_00216">
    <property type="entry name" value="aIF_1A"/>
    <property type="match status" value="1"/>
</dbReference>